<dbReference type="Pfam" id="PF04969">
    <property type="entry name" value="CS"/>
    <property type="match status" value="1"/>
</dbReference>
<dbReference type="AlphaFoldDB" id="A0A6P7T1G2"/>
<dbReference type="Gene3D" id="1.25.40.10">
    <property type="entry name" value="Tetratricopeptide repeat domain"/>
    <property type="match status" value="1"/>
</dbReference>
<name>A0A6P7T1G2_9MOLL</name>
<evidence type="ECO:0000313" key="2">
    <source>
        <dbReference type="Proteomes" id="UP000515154"/>
    </source>
</evidence>
<dbReference type="InterPro" id="IPR011990">
    <property type="entry name" value="TPR-like_helical_dom_sf"/>
</dbReference>
<dbReference type="InterPro" id="IPR007052">
    <property type="entry name" value="CS_dom"/>
</dbReference>
<dbReference type="KEGG" id="osn:115218506"/>
<dbReference type="PROSITE" id="PS51203">
    <property type="entry name" value="CS"/>
    <property type="match status" value="1"/>
</dbReference>
<dbReference type="InterPro" id="IPR007699">
    <property type="entry name" value="SGS_dom"/>
</dbReference>
<keyword evidence="2" id="KW-1185">Reference proteome</keyword>
<dbReference type="Pfam" id="PF05002">
    <property type="entry name" value="SGS"/>
    <property type="match status" value="1"/>
</dbReference>
<dbReference type="PROSITE" id="PS50005">
    <property type="entry name" value="TPR"/>
    <property type="match status" value="2"/>
</dbReference>
<dbReference type="SUPFAM" id="SSF48452">
    <property type="entry name" value="TPR-like"/>
    <property type="match status" value="1"/>
</dbReference>
<dbReference type="SMART" id="SM00028">
    <property type="entry name" value="TPR"/>
    <property type="match status" value="3"/>
</dbReference>
<dbReference type="Proteomes" id="UP000515154">
    <property type="component" value="Linkage group LG13"/>
</dbReference>
<proteinExistence type="inferred from homology"/>
<gene>
    <name evidence="3" type="primary">LOC115218506</name>
</gene>
<dbReference type="InterPro" id="IPR019734">
    <property type="entry name" value="TPR_rpt"/>
</dbReference>
<sequence length="358" mass="40850">MDNCDSLFSQANDEFVNENYQSAIDLFTKAIAANKTKSEYFTNRAHAYFKLNEYEKAIEDSENSILLNPHSIKAFIRKGICQFELKRYQEALDTFQEGQKLESNNKTVELWLDSCREKLGLPKEQKQQNSVPNSSTQDVNPETSVESATSAVTPTPAPHRTKYDWYQTQTFTVITVLEKNVNKDDIQVDYGDKTFKLVAKLHNGEEYIMQLNLANAVVPAECQVKVTPLKIEVKLKKKEDIHWKHLESSADNTINTPYASVSKADVKESKPLSHFRNWEKFVKEVTEEEKNEKPEGDAALNHLFQQIYADGNDDVKRAMVKSYVESSGTVLSTNWNEVGEKAVDVKPPSGMEYKNWEA</sequence>
<protein>
    <submittedName>
        <fullName evidence="3">Protein SGT1 homolog isoform X1</fullName>
    </submittedName>
</protein>
<comment type="similarity">
    <text evidence="1">Belongs to the SGT1 family.</text>
</comment>
<dbReference type="InterPro" id="IPR044563">
    <property type="entry name" value="Sgt1-like"/>
</dbReference>
<dbReference type="RefSeq" id="XP_029644225.1">
    <property type="nucleotide sequence ID" value="XM_029788365.2"/>
</dbReference>
<organism evidence="2 3">
    <name type="scientific">Octopus sinensis</name>
    <name type="common">East Asian common octopus</name>
    <dbReference type="NCBI Taxonomy" id="2607531"/>
    <lineage>
        <taxon>Eukaryota</taxon>
        <taxon>Metazoa</taxon>
        <taxon>Spiralia</taxon>
        <taxon>Lophotrochozoa</taxon>
        <taxon>Mollusca</taxon>
        <taxon>Cephalopoda</taxon>
        <taxon>Coleoidea</taxon>
        <taxon>Octopodiformes</taxon>
        <taxon>Octopoda</taxon>
        <taxon>Incirrata</taxon>
        <taxon>Octopodidae</taxon>
        <taxon>Octopus</taxon>
    </lineage>
</organism>
<evidence type="ECO:0000256" key="1">
    <source>
        <dbReference type="ARBA" id="ARBA00008509"/>
    </source>
</evidence>
<dbReference type="GO" id="GO:0051087">
    <property type="term" value="F:protein-folding chaperone binding"/>
    <property type="evidence" value="ECO:0007669"/>
    <property type="project" value="InterPro"/>
</dbReference>
<reference evidence="3" key="1">
    <citation type="submission" date="2025-08" db="UniProtKB">
        <authorList>
            <consortium name="RefSeq"/>
        </authorList>
    </citation>
    <scope>IDENTIFICATION</scope>
</reference>
<dbReference type="PROSITE" id="PS51048">
    <property type="entry name" value="SGS"/>
    <property type="match status" value="1"/>
</dbReference>
<dbReference type="Gene3D" id="2.60.40.790">
    <property type="match status" value="1"/>
</dbReference>
<accession>A0A6P7T1G2</accession>
<dbReference type="InterPro" id="IPR008978">
    <property type="entry name" value="HSP20-like_chaperone"/>
</dbReference>
<dbReference type="PANTHER" id="PTHR45862">
    <property type="entry name" value="PROTEIN SGT1 HOMOLOG"/>
    <property type="match status" value="1"/>
</dbReference>
<dbReference type="Pfam" id="PF12895">
    <property type="entry name" value="ANAPC3"/>
    <property type="match status" value="1"/>
</dbReference>
<dbReference type="SUPFAM" id="SSF49764">
    <property type="entry name" value="HSP20-like chaperones"/>
    <property type="match status" value="1"/>
</dbReference>
<evidence type="ECO:0000313" key="3">
    <source>
        <dbReference type="RefSeq" id="XP_029644225.1"/>
    </source>
</evidence>